<reference evidence="2 5" key="2">
    <citation type="journal article" date="2021" name="PeerJ">
        <title>Analysis of 44 Vibrio anguillarum genomes reveals high genetic diversity.</title>
        <authorList>
            <person name="Hansen M.J."/>
            <person name="Dalsgaard I."/>
        </authorList>
    </citation>
    <scope>NUCLEOTIDE SEQUENCE [LARGE SCALE GENOMIC DNA]</scope>
    <source>
        <strain evidence="2 5">040915-1/1B</strain>
        <strain evidence="3">850617-1/1</strain>
    </source>
</reference>
<dbReference type="EMBL" id="SCLC01000240">
    <property type="protein sequence ID" value="MBF4436610.1"/>
    <property type="molecule type" value="Genomic_DNA"/>
</dbReference>
<evidence type="ECO:0000313" key="3">
    <source>
        <dbReference type="EMBL" id="MBF4436610.1"/>
    </source>
</evidence>
<gene>
    <name evidence="1" type="ORF">DYL72_15510</name>
    <name evidence="2" type="ORF">EAY46_15425</name>
    <name evidence="3" type="ORF">ERJ77_19345</name>
</gene>
<protein>
    <submittedName>
        <fullName evidence="1">Uncharacterized protein</fullName>
    </submittedName>
</protein>
<evidence type="ECO:0000313" key="1">
    <source>
        <dbReference type="EMBL" id="AZS26314.1"/>
    </source>
</evidence>
<dbReference type="EMBL" id="CP034672">
    <property type="protein sequence ID" value="AZS26314.1"/>
    <property type="molecule type" value="Genomic_DNA"/>
</dbReference>
<organism evidence="1 4">
    <name type="scientific">Vibrio anguillarum</name>
    <name type="common">Listonella anguillarum</name>
    <dbReference type="NCBI Taxonomy" id="55601"/>
    <lineage>
        <taxon>Bacteria</taxon>
        <taxon>Pseudomonadati</taxon>
        <taxon>Pseudomonadota</taxon>
        <taxon>Gammaproteobacteria</taxon>
        <taxon>Vibrionales</taxon>
        <taxon>Vibrionaceae</taxon>
        <taxon>Vibrio</taxon>
    </lineage>
</organism>
<accession>A0A7U6J4P7</accession>
<evidence type="ECO:0000313" key="4">
    <source>
        <dbReference type="Proteomes" id="UP000256923"/>
    </source>
</evidence>
<dbReference type="Proteomes" id="UP000786185">
    <property type="component" value="Unassembled WGS sequence"/>
</dbReference>
<reference evidence="1 4" key="1">
    <citation type="submission" date="2018-12" db="EMBL/GenBank/DDBJ databases">
        <title>Characterization and Draft Genome of Vibrio anguillarum J360 Marine Pathogen Isolated from an Outbreak in Lumpfish (Cyclopterus lumpus).</title>
        <authorList>
            <person name="Vasquez J.I."/>
            <person name="Cao T."/>
            <person name="Chakraborty S."/>
            <person name="Gnanagobal H."/>
            <person name="Wescot J."/>
            <person name="Boyce D."/>
            <person name="Santander J."/>
        </authorList>
    </citation>
    <scope>NUCLEOTIDE SEQUENCE [LARGE SCALE GENOMIC DNA]</scope>
    <source>
        <strain evidence="1 4">J360</strain>
    </source>
</reference>
<proteinExistence type="predicted"/>
<dbReference type="EMBL" id="RDPI01000019">
    <property type="protein sequence ID" value="MBF4374459.1"/>
    <property type="molecule type" value="Genomic_DNA"/>
</dbReference>
<dbReference type="Proteomes" id="UP000726136">
    <property type="component" value="Unassembled WGS sequence"/>
</dbReference>
<sequence>MDYFSLNEASHRLKRARNELQLSVIALKATGGFIDIIEIMERQVVELDVAINDLDLKIKELDAIRHPDTEY</sequence>
<dbReference type="AlphaFoldDB" id="A0A7U6J4P7"/>
<keyword evidence="5" id="KW-1185">Reference proteome</keyword>
<dbReference type="Proteomes" id="UP000256923">
    <property type="component" value="Chromosome 1"/>
</dbReference>
<dbReference type="RefSeq" id="WP_116285149.1">
    <property type="nucleotide sequence ID" value="NZ_CP034672.1"/>
</dbReference>
<evidence type="ECO:0000313" key="2">
    <source>
        <dbReference type="EMBL" id="MBF4374459.1"/>
    </source>
</evidence>
<name>A0A7U6J4P7_VIBAN</name>
<evidence type="ECO:0000313" key="5">
    <source>
        <dbReference type="Proteomes" id="UP000726136"/>
    </source>
</evidence>